<evidence type="ECO:0000313" key="3">
    <source>
        <dbReference type="Proteomes" id="UP000288716"/>
    </source>
</evidence>
<dbReference type="InterPro" id="IPR001251">
    <property type="entry name" value="CRAL-TRIO_dom"/>
</dbReference>
<dbReference type="EMBL" id="NCKV01018785">
    <property type="protein sequence ID" value="RWS20264.1"/>
    <property type="molecule type" value="Genomic_DNA"/>
</dbReference>
<dbReference type="InterPro" id="IPR036865">
    <property type="entry name" value="CRAL-TRIO_dom_sf"/>
</dbReference>
<dbReference type="VEuPathDB" id="VectorBase:LDEU011776"/>
<name>A0A443RYG1_9ACAR</name>
<comment type="caution">
    <text evidence="2">The sequence shown here is derived from an EMBL/GenBank/DDBJ whole genome shotgun (WGS) entry which is preliminary data.</text>
</comment>
<dbReference type="Gene3D" id="3.40.525.10">
    <property type="entry name" value="CRAL-TRIO lipid binding domain"/>
    <property type="match status" value="1"/>
</dbReference>
<dbReference type="STRING" id="299467.A0A443RYG1"/>
<dbReference type="GO" id="GO:0012505">
    <property type="term" value="C:endomembrane system"/>
    <property type="evidence" value="ECO:0007669"/>
    <property type="project" value="TreeGrafter"/>
</dbReference>
<feature type="domain" description="CRAL-TRIO" evidence="1">
    <location>
        <begin position="1"/>
        <end position="149"/>
    </location>
</feature>
<dbReference type="SMART" id="SM00516">
    <property type="entry name" value="SEC14"/>
    <property type="match status" value="1"/>
</dbReference>
<dbReference type="InterPro" id="IPR053012">
    <property type="entry name" value="ER-organelle_contact"/>
</dbReference>
<protein>
    <submittedName>
        <fullName evidence="2">Motile sperm domain-containing protein 2-like protein</fullName>
    </submittedName>
</protein>
<dbReference type="CDD" id="cd00170">
    <property type="entry name" value="SEC14"/>
    <property type="match status" value="1"/>
</dbReference>
<dbReference type="Proteomes" id="UP000288716">
    <property type="component" value="Unassembled WGS sequence"/>
</dbReference>
<dbReference type="PROSITE" id="PS50191">
    <property type="entry name" value="CRAL_TRIO"/>
    <property type="match status" value="1"/>
</dbReference>
<evidence type="ECO:0000313" key="2">
    <source>
        <dbReference type="EMBL" id="RWS20264.1"/>
    </source>
</evidence>
<proteinExistence type="predicted"/>
<dbReference type="PANTHER" id="PTHR46384">
    <property type="entry name" value="MOTILE SPERM DOMAIN-CONTAINING PROTEIN 2"/>
    <property type="match status" value="1"/>
</dbReference>
<gene>
    <name evidence="2" type="ORF">B4U80_12119</name>
</gene>
<accession>A0A443RYG1</accession>
<organism evidence="2 3">
    <name type="scientific">Leptotrombidium deliense</name>
    <dbReference type="NCBI Taxonomy" id="299467"/>
    <lineage>
        <taxon>Eukaryota</taxon>
        <taxon>Metazoa</taxon>
        <taxon>Ecdysozoa</taxon>
        <taxon>Arthropoda</taxon>
        <taxon>Chelicerata</taxon>
        <taxon>Arachnida</taxon>
        <taxon>Acari</taxon>
        <taxon>Acariformes</taxon>
        <taxon>Trombidiformes</taxon>
        <taxon>Prostigmata</taxon>
        <taxon>Anystina</taxon>
        <taxon>Parasitengona</taxon>
        <taxon>Trombiculoidea</taxon>
        <taxon>Trombiculidae</taxon>
        <taxon>Leptotrombidium</taxon>
    </lineage>
</organism>
<feature type="non-terminal residue" evidence="2">
    <location>
        <position position="161"/>
    </location>
</feature>
<dbReference type="AlphaFoldDB" id="A0A443RYG1"/>
<dbReference type="OrthoDB" id="75724at2759"/>
<sequence>MAGIFSYPADKEGNLMLYVRGKMHRKIEIVYGILKQYLVYHLNKLDLMQAKERSWCIIVDATGSGFENAELHMALFILDTLHNYFPMGIKRFVIYGMPMFLNTFANFALSMTPGFAKQLIKFWGQKELQEHVDENSLPDFLGGNCKECYRKVPKGALDIYY</sequence>
<dbReference type="GO" id="GO:0140284">
    <property type="term" value="C:endoplasmic reticulum-endosome membrane contact site"/>
    <property type="evidence" value="ECO:0007669"/>
    <property type="project" value="TreeGrafter"/>
</dbReference>
<reference evidence="2 3" key="1">
    <citation type="journal article" date="2018" name="Gigascience">
        <title>Genomes of trombidid mites reveal novel predicted allergens and laterally-transferred genes associated with secondary metabolism.</title>
        <authorList>
            <person name="Dong X."/>
            <person name="Chaisiri K."/>
            <person name="Xia D."/>
            <person name="Armstrong S.D."/>
            <person name="Fang Y."/>
            <person name="Donnelly M.J."/>
            <person name="Kadowaki T."/>
            <person name="McGarry J.W."/>
            <person name="Darby A.C."/>
            <person name="Makepeace B.L."/>
        </authorList>
    </citation>
    <scope>NUCLEOTIDE SEQUENCE [LARGE SCALE GENOMIC DNA]</scope>
    <source>
        <strain evidence="2">UoL-UT</strain>
    </source>
</reference>
<dbReference type="SUPFAM" id="SSF52087">
    <property type="entry name" value="CRAL/TRIO domain"/>
    <property type="match status" value="1"/>
</dbReference>
<dbReference type="Pfam" id="PF00650">
    <property type="entry name" value="CRAL_TRIO"/>
    <property type="match status" value="1"/>
</dbReference>
<evidence type="ECO:0000259" key="1">
    <source>
        <dbReference type="PROSITE" id="PS50191"/>
    </source>
</evidence>
<keyword evidence="3" id="KW-1185">Reference proteome</keyword>
<dbReference type="PANTHER" id="PTHR46384:SF1">
    <property type="entry name" value="MOTILE SPERM DOMAIN-CONTAINING PROTEIN 2"/>
    <property type="match status" value="1"/>
</dbReference>